<evidence type="ECO:0000256" key="1">
    <source>
        <dbReference type="SAM" id="MobiDB-lite"/>
    </source>
</evidence>
<dbReference type="AlphaFoldDB" id="A0A6J5EZJ9"/>
<keyword evidence="3" id="KW-1185">Reference proteome</keyword>
<feature type="compositionally biased region" description="Polar residues" evidence="1">
    <location>
        <begin position="23"/>
        <end position="33"/>
    </location>
</feature>
<name>A0A6J5EZJ9_9BURK</name>
<dbReference type="Proteomes" id="UP000494363">
    <property type="component" value="Unassembled WGS sequence"/>
</dbReference>
<gene>
    <name evidence="2" type="ORF">LMG29542_06767</name>
</gene>
<dbReference type="EMBL" id="CADIKH010000056">
    <property type="protein sequence ID" value="CAB3772018.1"/>
    <property type="molecule type" value="Genomic_DNA"/>
</dbReference>
<organism evidence="2 3">
    <name type="scientific">Paraburkholderia humisilvae</name>
    <dbReference type="NCBI Taxonomy" id="627669"/>
    <lineage>
        <taxon>Bacteria</taxon>
        <taxon>Pseudomonadati</taxon>
        <taxon>Pseudomonadota</taxon>
        <taxon>Betaproteobacteria</taxon>
        <taxon>Burkholderiales</taxon>
        <taxon>Burkholderiaceae</taxon>
        <taxon>Paraburkholderia</taxon>
    </lineage>
</organism>
<sequence length="33" mass="3390">MAGESPAKRTLAAGGMDKLSHGWVQQNAAPIPV</sequence>
<evidence type="ECO:0000313" key="2">
    <source>
        <dbReference type="EMBL" id="CAB3772018.1"/>
    </source>
</evidence>
<protein>
    <submittedName>
        <fullName evidence="2">Uncharacterized protein</fullName>
    </submittedName>
</protein>
<accession>A0A6J5EZJ9</accession>
<evidence type="ECO:0000313" key="3">
    <source>
        <dbReference type="Proteomes" id="UP000494363"/>
    </source>
</evidence>
<reference evidence="2 3" key="1">
    <citation type="submission" date="2020-04" db="EMBL/GenBank/DDBJ databases">
        <authorList>
            <person name="De Canck E."/>
        </authorList>
    </citation>
    <scope>NUCLEOTIDE SEQUENCE [LARGE SCALE GENOMIC DNA]</scope>
    <source>
        <strain evidence="2 3">LMG 29542</strain>
    </source>
</reference>
<feature type="region of interest" description="Disordered" evidence="1">
    <location>
        <begin position="1"/>
        <end position="33"/>
    </location>
</feature>
<proteinExistence type="predicted"/>